<evidence type="ECO:0000256" key="6">
    <source>
        <dbReference type="SAM" id="MobiDB-lite"/>
    </source>
</evidence>
<dbReference type="SMART" id="SM00220">
    <property type="entry name" value="S_TKc"/>
    <property type="match status" value="1"/>
</dbReference>
<proteinExistence type="predicted"/>
<evidence type="ECO:0000256" key="2">
    <source>
        <dbReference type="ARBA" id="ARBA00022679"/>
    </source>
</evidence>
<dbReference type="PANTHER" id="PTHR24346">
    <property type="entry name" value="MAP/MICROTUBULE AFFINITY-REGULATING KINASE"/>
    <property type="match status" value="1"/>
</dbReference>
<evidence type="ECO:0000256" key="1">
    <source>
        <dbReference type="ARBA" id="ARBA00022527"/>
    </source>
</evidence>
<dbReference type="CDD" id="cd14003">
    <property type="entry name" value="STKc_AMPK-like"/>
    <property type="match status" value="1"/>
</dbReference>
<dbReference type="EMBL" id="JAPFFF010000029">
    <property type="protein sequence ID" value="KAK8846033.1"/>
    <property type="molecule type" value="Genomic_DNA"/>
</dbReference>
<dbReference type="PROSITE" id="PS00108">
    <property type="entry name" value="PROTEIN_KINASE_ST"/>
    <property type="match status" value="1"/>
</dbReference>
<evidence type="ECO:0000313" key="8">
    <source>
        <dbReference type="EMBL" id="KAK8846033.1"/>
    </source>
</evidence>
<dbReference type="PANTHER" id="PTHR24346:SF82">
    <property type="entry name" value="KP78A-RELATED"/>
    <property type="match status" value="1"/>
</dbReference>
<reference evidence="8 9" key="1">
    <citation type="submission" date="2024-04" db="EMBL/GenBank/DDBJ databases">
        <title>Tritrichomonas musculus Genome.</title>
        <authorList>
            <person name="Alves-Ferreira E."/>
            <person name="Grigg M."/>
            <person name="Lorenzi H."/>
            <person name="Galac M."/>
        </authorList>
    </citation>
    <scope>NUCLEOTIDE SEQUENCE [LARGE SCALE GENOMIC DNA]</scope>
    <source>
        <strain evidence="8 9">EAF2021</strain>
    </source>
</reference>
<dbReference type="Gene3D" id="1.10.510.10">
    <property type="entry name" value="Transferase(Phosphotransferase) domain 1"/>
    <property type="match status" value="1"/>
</dbReference>
<feature type="compositionally biased region" description="Basic and acidic residues" evidence="6">
    <location>
        <begin position="36"/>
        <end position="56"/>
    </location>
</feature>
<keyword evidence="3" id="KW-0547">Nucleotide-binding</keyword>
<evidence type="ECO:0000256" key="3">
    <source>
        <dbReference type="ARBA" id="ARBA00022741"/>
    </source>
</evidence>
<keyword evidence="2" id="KW-0808">Transferase</keyword>
<dbReference type="InterPro" id="IPR011009">
    <property type="entry name" value="Kinase-like_dom_sf"/>
</dbReference>
<protein>
    <recommendedName>
        <fullName evidence="7">Protein kinase domain-containing protein</fullName>
    </recommendedName>
</protein>
<keyword evidence="9" id="KW-1185">Reference proteome</keyword>
<gene>
    <name evidence="8" type="ORF">M9Y10_020034</name>
</gene>
<dbReference type="Pfam" id="PF00069">
    <property type="entry name" value="Pkinase"/>
    <property type="match status" value="1"/>
</dbReference>
<evidence type="ECO:0000256" key="4">
    <source>
        <dbReference type="ARBA" id="ARBA00022777"/>
    </source>
</evidence>
<feature type="region of interest" description="Disordered" evidence="6">
    <location>
        <begin position="36"/>
        <end position="71"/>
    </location>
</feature>
<feature type="compositionally biased region" description="Basic and acidic residues" evidence="6">
    <location>
        <begin position="414"/>
        <end position="428"/>
    </location>
</feature>
<sequence length="504" mass="58065">MNPEDFKGKKIGEFTLIREIGEGAFSSVYLAEQTISRKDDSKDRDDKINDKKEKKATLTKSKKTKGLNEGKDRKRGRCVACKIIPRTKIEAKKMTTRLDQEIKVHQLMHHPNVVQLIDVQKDQSFYYVFLEFCPCGELFDYVIDKKRLTEHEAAVFFKQILIGLKYIHSLNVAHRDLKPENILIDQYGRIKISDFGLSKLIENKMNGLTKTPCGSPCYASPECISGHPYDGKKSDIWSCGVILYAITTGLLPWTKRNQAKMFQQIRHGEYAIPSFVSNTCANLINRLMTVDNKQRITIEEALEHPFLKNIAVPNATLDPKFVSLRKVDLFLGFDKNFHLDKMIENMSEGRFPTYSKFNPKVLKDQFLSMKEKINELSSIVKPRGDKTRHQQKGDRNARQLLIRINSKMNLNKGMMEEKGSNSDKDNNYKKIKGEKKRSKNNIKKNKDDKIESKARQVKEPKLPPFPTNITVAPRKVKNTNTNVNEFGYSTPIRRSEQSPVRIIY</sequence>
<name>A0ABR2HG07_9EUKA</name>
<keyword evidence="4" id="KW-0418">Kinase</keyword>
<evidence type="ECO:0000259" key="7">
    <source>
        <dbReference type="PROSITE" id="PS50011"/>
    </source>
</evidence>
<dbReference type="Proteomes" id="UP001470230">
    <property type="component" value="Unassembled WGS sequence"/>
</dbReference>
<comment type="caution">
    <text evidence="8">The sequence shown here is derived from an EMBL/GenBank/DDBJ whole genome shotgun (WGS) entry which is preliminary data.</text>
</comment>
<keyword evidence="5" id="KW-0067">ATP-binding</keyword>
<feature type="compositionally biased region" description="Basic residues" evidence="6">
    <location>
        <begin position="429"/>
        <end position="443"/>
    </location>
</feature>
<feature type="compositionally biased region" description="Basic and acidic residues" evidence="6">
    <location>
        <begin position="444"/>
        <end position="461"/>
    </location>
</feature>
<organism evidence="8 9">
    <name type="scientific">Tritrichomonas musculus</name>
    <dbReference type="NCBI Taxonomy" id="1915356"/>
    <lineage>
        <taxon>Eukaryota</taxon>
        <taxon>Metamonada</taxon>
        <taxon>Parabasalia</taxon>
        <taxon>Tritrichomonadida</taxon>
        <taxon>Tritrichomonadidae</taxon>
        <taxon>Tritrichomonas</taxon>
    </lineage>
</organism>
<feature type="region of interest" description="Disordered" evidence="6">
    <location>
        <begin position="408"/>
        <end position="476"/>
    </location>
</feature>
<dbReference type="PROSITE" id="PS50011">
    <property type="entry name" value="PROTEIN_KINASE_DOM"/>
    <property type="match status" value="1"/>
</dbReference>
<accession>A0ABR2HG07</accession>
<dbReference type="InterPro" id="IPR008271">
    <property type="entry name" value="Ser/Thr_kinase_AS"/>
</dbReference>
<feature type="domain" description="Protein kinase" evidence="7">
    <location>
        <begin position="14"/>
        <end position="307"/>
    </location>
</feature>
<dbReference type="SUPFAM" id="SSF56112">
    <property type="entry name" value="Protein kinase-like (PK-like)"/>
    <property type="match status" value="1"/>
</dbReference>
<evidence type="ECO:0000256" key="5">
    <source>
        <dbReference type="ARBA" id="ARBA00022840"/>
    </source>
</evidence>
<dbReference type="InterPro" id="IPR000719">
    <property type="entry name" value="Prot_kinase_dom"/>
</dbReference>
<keyword evidence="1" id="KW-0723">Serine/threonine-protein kinase</keyword>
<evidence type="ECO:0000313" key="9">
    <source>
        <dbReference type="Proteomes" id="UP001470230"/>
    </source>
</evidence>